<dbReference type="Proteomes" id="UP000283255">
    <property type="component" value="Unassembled WGS sequence"/>
</dbReference>
<dbReference type="InterPro" id="IPR012334">
    <property type="entry name" value="Pectin_lyas_fold"/>
</dbReference>
<keyword evidence="4" id="KW-1185">Reference proteome</keyword>
<dbReference type="PANTHER" id="PTHR36453">
    <property type="entry name" value="SECRETED PROTEIN-RELATED"/>
    <property type="match status" value="1"/>
</dbReference>
<evidence type="ECO:0000256" key="1">
    <source>
        <dbReference type="SAM" id="MobiDB-lite"/>
    </source>
</evidence>
<dbReference type="SMART" id="SM00495">
    <property type="entry name" value="ChtBD3"/>
    <property type="match status" value="2"/>
</dbReference>
<dbReference type="OrthoDB" id="1153097at2"/>
<reference evidence="3 4" key="1">
    <citation type="submission" date="2018-09" db="EMBL/GenBank/DDBJ databases">
        <authorList>
            <person name="Wang F."/>
        </authorList>
    </citation>
    <scope>NUCLEOTIDE SEQUENCE [LARGE SCALE GENOMIC DNA]</scope>
    <source>
        <strain evidence="3 4">PLHSC7-2</strain>
    </source>
</reference>
<dbReference type="RefSeq" id="WP_119909543.1">
    <property type="nucleotide sequence ID" value="NZ_QZCH01000003.1"/>
</dbReference>
<dbReference type="Gene3D" id="2.160.20.10">
    <property type="entry name" value="Single-stranded right-handed beta-helix, Pectin lyase-like"/>
    <property type="match status" value="2"/>
</dbReference>
<comment type="caution">
    <text evidence="3">The sequence shown here is derived from an EMBL/GenBank/DDBJ whole genome shotgun (WGS) entry which is preliminary data.</text>
</comment>
<dbReference type="GO" id="GO:0005975">
    <property type="term" value="P:carbohydrate metabolic process"/>
    <property type="evidence" value="ECO:0007669"/>
    <property type="project" value="InterPro"/>
</dbReference>
<dbReference type="GO" id="GO:0030246">
    <property type="term" value="F:carbohydrate binding"/>
    <property type="evidence" value="ECO:0007669"/>
    <property type="project" value="InterPro"/>
</dbReference>
<sequence>MKHEPHSRGNVRAAAARFFTPHHAADHKTILTSATIALAVASTFSFNANAQAVEWVAGQTRVSNGEQVIYQGQCYRAQNNPGTWETPTSSAAWFWTPVECTDTPVSPQPSVAPTLSPTLTPTVSPTVSPTQIPTPAPEGVVEWQAGKTKVSNGDLVEYRGQCYQAKNRPGVWETPVATSWFWQVVECPQAPVPTAVPTSVPTAVPTTAPTLTPTPFPTVVPTSVPTLAPTPLPTVVPTSVPTLAPTPLPTVVPTSVPTLAPTPLPTTEPTIIPTLAPSEPPVAGNIWYVSPDGSDGNDGSIDAPLASLKKAGTKAQPGDRIELLSGRYQTAQVLDKVAGSAQAPIVVSGKDVVIDGTIDINSSWKRYQGNIYQTQLNQDVWQLFVGDEMVMSARWPNAQLKDGSLWDMQATWRHQAPASSFGTMIDERPYQSIKVSNNGNTYTPLPVGVNSQSLADSDIDATGAIAIMNIGSWLNWAQRVESHNAGSDRFSYSTDFTGSGSAMKNAANNILNNDSFWQAKNVKYEEGHYYLEGKLAFLDSPNEWFYEPSTKTVYLWAPEGVDPNQLEVKAKTQTYGLTVRNASHVQFEQLNFFATAFTVVNSHNVVFKDITAQYYAYSKRMLGQLTRPETIKFINNNKAITETNNAIVDSYLAYTDGPAFEFIKETYDTIDNNLIHDIDYSNLGTGGEGSLNMAQQSRGIVFTNNTFHTAGNSEGVRVGAESVVRGNRVYNTSLLQHDGAAINVGVAEQAGTEIAYNWVHDSPKSGIRFDGVEGAAKTGRDGVVHHNAVWNTAFSIIKGNYQGTYNNLIFNSDKADLIIFNKQDAGGINLASETLNNLVGSLQGRKSGTPQQLEVPGLQGSNVLSQDMSSYLQGPAWGDFRAWPLAGLTDAGEQGSLFALGYQESNPDIGPYEAGETYWIPGHVHDRAEHPVPFDTADSVSLTPTLMFKLAKGSTGKVYFGDNPTSLTYLGSESALPLTALQPATTYYWRVDSQHAGITQQGQVWRFTTAN</sequence>
<dbReference type="SUPFAM" id="SSF51126">
    <property type="entry name" value="Pectin lyase-like"/>
    <property type="match status" value="1"/>
</dbReference>
<feature type="domain" description="Chitin-binding type-3" evidence="2">
    <location>
        <begin position="140"/>
        <end position="185"/>
    </location>
</feature>
<gene>
    <name evidence="3" type="ORF">D1Z90_04430</name>
</gene>
<name>A0A418YHT8_9GAMM</name>
<reference evidence="3 4" key="2">
    <citation type="submission" date="2019-01" db="EMBL/GenBank/DDBJ databases">
        <title>Motilimonas pumilus sp. nov., isolated from the gut of sea cucumber (Apostichopus japonicus).</title>
        <authorList>
            <person name="Wang F.-Q."/>
            <person name="Ren L.-H."/>
            <person name="Lin Y.-W."/>
            <person name="Sun G.-H."/>
            <person name="Du Z.-J."/>
            <person name="Zhao J.-X."/>
            <person name="Liu X.-J."/>
            <person name="Liu L.-J."/>
        </authorList>
    </citation>
    <scope>NUCLEOTIDE SEQUENCE [LARGE SCALE GENOMIC DNA]</scope>
    <source>
        <strain evidence="3 4">PLHSC7-2</strain>
    </source>
</reference>
<evidence type="ECO:0000313" key="4">
    <source>
        <dbReference type="Proteomes" id="UP000283255"/>
    </source>
</evidence>
<dbReference type="GO" id="GO:0005576">
    <property type="term" value="C:extracellular region"/>
    <property type="evidence" value="ECO:0007669"/>
    <property type="project" value="InterPro"/>
</dbReference>
<evidence type="ECO:0000313" key="3">
    <source>
        <dbReference type="EMBL" id="RJG49897.1"/>
    </source>
</evidence>
<feature type="region of interest" description="Disordered" evidence="1">
    <location>
        <begin position="105"/>
        <end position="137"/>
    </location>
</feature>
<feature type="compositionally biased region" description="Low complexity" evidence="1">
    <location>
        <begin position="109"/>
        <end position="133"/>
    </location>
</feature>
<dbReference type="PANTHER" id="PTHR36453:SF1">
    <property type="entry name" value="RIGHT HANDED BETA HELIX DOMAIN-CONTAINING PROTEIN"/>
    <property type="match status" value="1"/>
</dbReference>
<dbReference type="GO" id="GO:0004553">
    <property type="term" value="F:hydrolase activity, hydrolyzing O-glycosyl compounds"/>
    <property type="evidence" value="ECO:0007669"/>
    <property type="project" value="InterPro"/>
</dbReference>
<dbReference type="InterPro" id="IPR003610">
    <property type="entry name" value="CBM5/12"/>
</dbReference>
<dbReference type="InterPro" id="IPR011050">
    <property type="entry name" value="Pectin_lyase_fold/virulence"/>
</dbReference>
<protein>
    <recommendedName>
        <fullName evidence="2">Chitin-binding type-3 domain-containing protein</fullName>
    </recommendedName>
</protein>
<proteinExistence type="predicted"/>
<organism evidence="3 4">
    <name type="scientific">Motilimonas pumila</name>
    <dbReference type="NCBI Taxonomy" id="2303987"/>
    <lineage>
        <taxon>Bacteria</taxon>
        <taxon>Pseudomonadati</taxon>
        <taxon>Pseudomonadota</taxon>
        <taxon>Gammaproteobacteria</taxon>
        <taxon>Alteromonadales</taxon>
        <taxon>Alteromonadales genera incertae sedis</taxon>
        <taxon>Motilimonas</taxon>
    </lineage>
</organism>
<dbReference type="AlphaFoldDB" id="A0A418YHT8"/>
<evidence type="ECO:0000259" key="2">
    <source>
        <dbReference type="SMART" id="SM00495"/>
    </source>
</evidence>
<dbReference type="EMBL" id="QZCH01000003">
    <property type="protein sequence ID" value="RJG49897.1"/>
    <property type="molecule type" value="Genomic_DNA"/>
</dbReference>
<accession>A0A418YHT8</accession>
<feature type="domain" description="Chitin-binding type-3" evidence="2">
    <location>
        <begin position="52"/>
        <end position="98"/>
    </location>
</feature>